<evidence type="ECO:0000313" key="1">
    <source>
        <dbReference type="EMBL" id="EDL91148.1"/>
    </source>
</evidence>
<reference evidence="2" key="1">
    <citation type="submission" date="2005-09" db="EMBL/GenBank/DDBJ databases">
        <authorList>
            <person name="Mural R.J."/>
            <person name="Li P.W."/>
            <person name="Adams M.D."/>
            <person name="Amanatides P.G."/>
            <person name="Baden-Tillson H."/>
            <person name="Barnstead M."/>
            <person name="Chin S.H."/>
            <person name="Dew I."/>
            <person name="Evans C.A."/>
            <person name="Ferriera S."/>
            <person name="Flanigan M."/>
            <person name="Fosler C."/>
            <person name="Glodek A."/>
            <person name="Gu Z."/>
            <person name="Holt R.A."/>
            <person name="Jennings D."/>
            <person name="Kraft C.L."/>
            <person name="Lu F."/>
            <person name="Nguyen T."/>
            <person name="Nusskern D.R."/>
            <person name="Pfannkoch C.M."/>
            <person name="Sitter C."/>
            <person name="Sutton G.G."/>
            <person name="Venter J.C."/>
            <person name="Wang Z."/>
            <person name="Woodage T."/>
            <person name="Zheng X.H."/>
            <person name="Zhong F."/>
        </authorList>
    </citation>
    <scope>NUCLEOTIDE SEQUENCE [LARGE SCALE GENOMIC DNA]</scope>
    <source>
        <strain>BN</strain>
        <strain evidence="2">Sprague-Dawley</strain>
    </source>
</reference>
<gene>
    <name evidence="1" type="ORF">rCG_56085</name>
</gene>
<proteinExistence type="predicted"/>
<evidence type="ECO:0000313" key="2">
    <source>
        <dbReference type="Proteomes" id="UP000234681"/>
    </source>
</evidence>
<sequence>MSRIKHGVGSMEMNPGETCQGHRMRYAVSEERLSGTLNLQSWRNGHQSRALTALPEVLSSNPSNDIVAHDRLVMGFDALFWYA</sequence>
<dbReference type="Proteomes" id="UP000234681">
    <property type="component" value="Chromosome 4"/>
</dbReference>
<name>A6IAN0_RAT</name>
<accession>A6IAN0</accession>
<organism evidence="1 2">
    <name type="scientific">Rattus norvegicus</name>
    <name type="common">Rat</name>
    <dbReference type="NCBI Taxonomy" id="10116"/>
    <lineage>
        <taxon>Eukaryota</taxon>
        <taxon>Metazoa</taxon>
        <taxon>Chordata</taxon>
        <taxon>Craniata</taxon>
        <taxon>Vertebrata</taxon>
        <taxon>Euteleostomi</taxon>
        <taxon>Mammalia</taxon>
        <taxon>Eutheria</taxon>
        <taxon>Euarchontoglires</taxon>
        <taxon>Glires</taxon>
        <taxon>Rodentia</taxon>
        <taxon>Myomorpha</taxon>
        <taxon>Muroidea</taxon>
        <taxon>Muridae</taxon>
        <taxon>Murinae</taxon>
        <taxon>Rattus</taxon>
    </lineage>
</organism>
<protein>
    <submittedName>
        <fullName evidence="1">RCG56085</fullName>
    </submittedName>
</protein>
<dbReference type="EMBL" id="CH473957">
    <property type="protein sequence ID" value="EDL91148.1"/>
    <property type="molecule type" value="Genomic_DNA"/>
</dbReference>
<dbReference type="AlphaFoldDB" id="A6IAN0"/>